<organism evidence="2 3">
    <name type="scientific">Epicoccum nigrum</name>
    <name type="common">Soil fungus</name>
    <name type="synonym">Epicoccum purpurascens</name>
    <dbReference type="NCBI Taxonomy" id="105696"/>
    <lineage>
        <taxon>Eukaryota</taxon>
        <taxon>Fungi</taxon>
        <taxon>Dikarya</taxon>
        <taxon>Ascomycota</taxon>
        <taxon>Pezizomycotina</taxon>
        <taxon>Dothideomycetes</taxon>
        <taxon>Pleosporomycetidae</taxon>
        <taxon>Pleosporales</taxon>
        <taxon>Pleosporineae</taxon>
        <taxon>Didymellaceae</taxon>
        <taxon>Epicoccum</taxon>
    </lineage>
</organism>
<gene>
    <name evidence="2" type="ORF">B5807_04043</name>
</gene>
<protein>
    <recommendedName>
        <fullName evidence="4">Chitosanase</fullName>
    </recommendedName>
</protein>
<reference evidence="2 3" key="1">
    <citation type="journal article" date="2017" name="Genome Announc.">
        <title>Genome sequence of the saprophytic ascomycete Epicoccum nigrum ICMP 19927 strain isolated from New Zealand.</title>
        <authorList>
            <person name="Fokin M."/>
            <person name="Fleetwood D."/>
            <person name="Weir B.S."/>
            <person name="Villas-Boas S.G."/>
        </authorList>
    </citation>
    <scope>NUCLEOTIDE SEQUENCE [LARGE SCALE GENOMIC DNA]</scope>
    <source>
        <strain evidence="2 3">ICMP 19927</strain>
    </source>
</reference>
<dbReference type="AlphaFoldDB" id="A0A1Y2M3I3"/>
<evidence type="ECO:0008006" key="4">
    <source>
        <dbReference type="Google" id="ProtNLM"/>
    </source>
</evidence>
<sequence length="372" mass="40409">MKLHLFSLLSSFALLQSVSVAASLGSTAAHDLLNRAVGDSCKAPEGQGSCLEASKCIGITYKGLCPKDVASVQCCVKKTCKVGGDSGYCRSKSRDGCSGGTFHAGHCPGSADIQCCISKSTSPAPKDCRQDLSCTFAEIEAMSMTARLHYVKTMQSKFFGPLRAGNQFRAIEGVITFFIQNNLGKPNTWASYVDAGIVEGIQNGGANTLGLHKKDGGNPGTKLWSDFFQTMKGGGYASRDKHDYGWSISEQAATDYGKQLADRKFKMTEQEKRWYKFSQLFRLIMRNKGTSINAARAAIVALAASTRNPALLVFLPKVDDLIDWLTDITKIEPTICLSKAVWDAVDPDNNPVELAIVFPKIILQLKKCFENN</sequence>
<evidence type="ECO:0000313" key="2">
    <source>
        <dbReference type="EMBL" id="OSS50684.1"/>
    </source>
</evidence>
<dbReference type="InParanoid" id="A0A1Y2M3I3"/>
<evidence type="ECO:0000313" key="3">
    <source>
        <dbReference type="Proteomes" id="UP000193240"/>
    </source>
</evidence>
<keyword evidence="1" id="KW-0732">Signal</keyword>
<evidence type="ECO:0000256" key="1">
    <source>
        <dbReference type="SAM" id="SignalP"/>
    </source>
</evidence>
<feature type="chain" id="PRO_5012960346" description="Chitosanase" evidence="1">
    <location>
        <begin position="30"/>
        <end position="372"/>
    </location>
</feature>
<accession>A0A1Y2M3I3</accession>
<proteinExistence type="predicted"/>
<keyword evidence="3" id="KW-1185">Reference proteome</keyword>
<feature type="signal peptide" evidence="1">
    <location>
        <begin position="1"/>
        <end position="29"/>
    </location>
</feature>
<dbReference type="EMBL" id="KZ107841">
    <property type="protein sequence ID" value="OSS50684.1"/>
    <property type="molecule type" value="Genomic_DNA"/>
</dbReference>
<name>A0A1Y2M3I3_EPING</name>
<dbReference type="Proteomes" id="UP000193240">
    <property type="component" value="Unassembled WGS sequence"/>
</dbReference>